<dbReference type="InterPro" id="IPR036069">
    <property type="entry name" value="DUF34/NIF3_sf"/>
</dbReference>
<proteinExistence type="inferred from homology"/>
<reference evidence="3 4" key="1">
    <citation type="submission" date="2024-01" db="EMBL/GenBank/DDBJ databases">
        <title>Campylobacter porcellus sp. nov.</title>
        <authorList>
            <person name="Papic B."/>
            <person name="Gruntar I."/>
        </authorList>
    </citation>
    <scope>NUCLEOTIDE SEQUENCE [LARGE SCALE GENOMIC DNA]</scope>
    <source>
        <strain evidence="3 4">CX2-4855-23</strain>
    </source>
</reference>
<evidence type="ECO:0000313" key="3">
    <source>
        <dbReference type="EMBL" id="MEE3743879.1"/>
    </source>
</evidence>
<dbReference type="Proteomes" id="UP001331664">
    <property type="component" value="Unassembled WGS sequence"/>
</dbReference>
<comment type="similarity">
    <text evidence="1">Belongs to the GTP cyclohydrolase I type 2/NIF3 family.</text>
</comment>
<sequence length="241" mass="27469">MKISEIYAILDSIAPFELQESWDNSGLIIGSMSDEFDDIVLSLDLDSTIVASAKPNTLFITHHPLIFKGLKRVDSSKYPSNLIKMMIKKDISLISMHTNYDKVVLNKFVLSEILGYQDYEQYGDFILKFEVNQSFEEFVSRIKSKLNLPTLRVVKGSEFIKTAAICTGSGSELIGSFEADCFLSGDFKYHTALESYENSLSLIDINHFESERYFGKSLAFYLQKFNLFATITNSINPFEYR</sequence>
<protein>
    <submittedName>
        <fullName evidence="3">Nif3-like dinuclear metal center hexameric protein</fullName>
    </submittedName>
</protein>
<keyword evidence="4" id="KW-1185">Reference proteome</keyword>
<dbReference type="Pfam" id="PF01784">
    <property type="entry name" value="DUF34_NIF3"/>
    <property type="match status" value="1"/>
</dbReference>
<dbReference type="SUPFAM" id="SSF102705">
    <property type="entry name" value="NIF3 (NGG1p interacting factor 3)-like"/>
    <property type="match status" value="1"/>
</dbReference>
<comment type="caution">
    <text evidence="3">The sequence shown here is derived from an EMBL/GenBank/DDBJ whole genome shotgun (WGS) entry which is preliminary data.</text>
</comment>
<dbReference type="RefSeq" id="WP_086242096.1">
    <property type="nucleotide sequence ID" value="NZ_JAZBRD010000001.1"/>
</dbReference>
<evidence type="ECO:0000256" key="1">
    <source>
        <dbReference type="ARBA" id="ARBA00006964"/>
    </source>
</evidence>
<evidence type="ECO:0000313" key="4">
    <source>
        <dbReference type="Proteomes" id="UP001331664"/>
    </source>
</evidence>
<dbReference type="EMBL" id="JAZBRD010000001">
    <property type="protein sequence ID" value="MEE3743879.1"/>
    <property type="molecule type" value="Genomic_DNA"/>
</dbReference>
<name>A0ABU7M2F0_9BACT</name>
<gene>
    <name evidence="3" type="ORF">V2I23_01040</name>
</gene>
<evidence type="ECO:0000256" key="2">
    <source>
        <dbReference type="ARBA" id="ARBA00022723"/>
    </source>
</evidence>
<dbReference type="Gene3D" id="3.40.1390.30">
    <property type="entry name" value="NIF3 (NGG1p interacting factor 3)-like"/>
    <property type="match status" value="2"/>
</dbReference>
<organism evidence="3 4">
    <name type="scientific">Campylobacter porcelli</name>
    <dbReference type="NCBI Taxonomy" id="1660073"/>
    <lineage>
        <taxon>Bacteria</taxon>
        <taxon>Pseudomonadati</taxon>
        <taxon>Campylobacterota</taxon>
        <taxon>Epsilonproteobacteria</taxon>
        <taxon>Campylobacterales</taxon>
        <taxon>Campylobacteraceae</taxon>
        <taxon>Campylobacter</taxon>
    </lineage>
</organism>
<dbReference type="NCBIfam" id="TIGR00486">
    <property type="entry name" value="YbgI_SA1388"/>
    <property type="match status" value="1"/>
</dbReference>
<accession>A0ABU7M2F0</accession>
<keyword evidence="2" id="KW-0479">Metal-binding</keyword>
<dbReference type="PANTHER" id="PTHR13799">
    <property type="entry name" value="NGG1 INTERACTING FACTOR 3"/>
    <property type="match status" value="1"/>
</dbReference>
<dbReference type="PANTHER" id="PTHR13799:SF14">
    <property type="entry name" value="GTP CYCLOHYDROLASE 1 TYPE 2 HOMOLOG"/>
    <property type="match status" value="1"/>
</dbReference>
<dbReference type="InterPro" id="IPR002678">
    <property type="entry name" value="DUF34/NIF3"/>
</dbReference>